<dbReference type="InterPro" id="IPR029452">
    <property type="entry name" value="RICTOR_V"/>
</dbReference>
<dbReference type="Proteomes" id="UP000054632">
    <property type="component" value="Unassembled WGS sequence"/>
</dbReference>
<gene>
    <name evidence="5" type="primary">Rictor</name>
    <name evidence="5" type="ORF">T4A_12184</name>
</gene>
<dbReference type="EMBL" id="JYDR01000028">
    <property type="protein sequence ID" value="KRY74085.1"/>
    <property type="molecule type" value="Genomic_DNA"/>
</dbReference>
<dbReference type="Pfam" id="PF14663">
    <property type="entry name" value="RasGEF_N_2"/>
    <property type="match status" value="1"/>
</dbReference>
<dbReference type="SMART" id="SM01310">
    <property type="entry name" value="RICTOR_V"/>
    <property type="match status" value="1"/>
</dbReference>
<dbReference type="InterPro" id="IPR029451">
    <property type="entry name" value="RICTOR_M"/>
</dbReference>
<dbReference type="Pfam" id="PF14664">
    <property type="entry name" value="RICTOR_N"/>
    <property type="match status" value="1"/>
</dbReference>
<evidence type="ECO:0000259" key="3">
    <source>
        <dbReference type="SMART" id="SM01308"/>
    </source>
</evidence>
<dbReference type="GO" id="GO:0051897">
    <property type="term" value="P:positive regulation of phosphatidylinositol 3-kinase/protein kinase B signal transduction"/>
    <property type="evidence" value="ECO:0007669"/>
    <property type="project" value="TreeGrafter"/>
</dbReference>
<evidence type="ECO:0000256" key="1">
    <source>
        <dbReference type="ARBA" id="ARBA00008878"/>
    </source>
</evidence>
<dbReference type="InterPro" id="IPR028267">
    <property type="entry name" value="Pianissimo_N"/>
</dbReference>
<dbReference type="GO" id="GO:0031932">
    <property type="term" value="C:TORC2 complex"/>
    <property type="evidence" value="ECO:0007669"/>
    <property type="project" value="InterPro"/>
</dbReference>
<dbReference type="SMART" id="SM01308">
    <property type="entry name" value="RICTOR_N"/>
    <property type="match status" value="1"/>
</dbReference>
<reference evidence="5 6" key="1">
    <citation type="submission" date="2015-01" db="EMBL/GenBank/DDBJ databases">
        <title>Evolution of Trichinella species and genotypes.</title>
        <authorList>
            <person name="Korhonen P.K."/>
            <person name="Edoardo P."/>
            <person name="Giuseppe L.R."/>
            <person name="Gasser R.B."/>
        </authorList>
    </citation>
    <scope>NUCLEOTIDE SEQUENCE [LARGE SCALE GENOMIC DNA]</scope>
    <source>
        <strain evidence="5">ISS13</strain>
    </source>
</reference>
<feature type="domain" description="Rapamycin-insensitive companion of mTOR" evidence="4">
    <location>
        <begin position="1144"/>
        <end position="1215"/>
    </location>
</feature>
<evidence type="ECO:0000313" key="5">
    <source>
        <dbReference type="EMBL" id="KRY74085.1"/>
    </source>
</evidence>
<dbReference type="GO" id="GO:0043539">
    <property type="term" value="F:protein serine/threonine kinase activator activity"/>
    <property type="evidence" value="ECO:0007669"/>
    <property type="project" value="TreeGrafter"/>
</dbReference>
<dbReference type="SUPFAM" id="SSF48371">
    <property type="entry name" value="ARM repeat"/>
    <property type="match status" value="1"/>
</dbReference>
<feature type="domain" description="Rapamycin-insensitive companion of mTOR N-terminal" evidence="3">
    <location>
        <begin position="199"/>
        <end position="605"/>
    </location>
</feature>
<evidence type="ECO:0000313" key="6">
    <source>
        <dbReference type="Proteomes" id="UP000054632"/>
    </source>
</evidence>
<sequence length="1715" mass="194677">MHYFKTLPLHKLFIIRIKLVFFKFNKPIFFCYRWHHFTKNTPIYHAQTRFSQPEENISHRVTPPMMIVAETIPAEVNSHTDSALRGAPFSVKIVCKSEQQLSDIRLYILVLNVIFKLLEYMNTFLIIEIIVKFSQLQQEIMKAQLTYRGRSLIQSRARRNQEDTVEEDDQFQDSDSVEDRIIYSLRVAISGTCSHVTRLANVKRLVTLFRQAADAAFAIGLSAEEVFIIRCLLLDEESEIRLVSLLCLRWLLRSLDDFKVAVKLGIDHLVVRCFETALDDDSDRIACLRLFMYIIDRFPNDVPTSIVKSLMAVIFHGQTEGDSLAMAALALICELTVRHRVIVLHCNSFLNCISRQMLMSPFPRQVQCLSYLMCYFFNSIAASDVPVNHRSAFYYELLAPLMEPNYGKSLDLEKPQHNGPFKSDNVLNNCRIAIISSLRTWSGLIHCLSVDNLPISCRRTVDLGEIENCPITCIFSALRIEDSPIQKTAVKILCDLALADFADEEFSCWDDVRAYKTGTRMSSLYQSKVNENFILADAELLKKFWDRKRMDLSDLCLTFSLYCLVQRGILQILCRMVIVDPDDPLNIKITVLIEEILNTGFHWFKNMTLKSALGWDQLYDSQNLPILDGILKNRGLMVMNRINELRAYRDQMTFKYLLFDLIYRRSTPKKFASHSEPYGTAIQRCNKDYVLKLIPETKVLSLNMSQWQEWDWLLIDHAMSILPTIAEFYEEETFVKLTRTVLQFFEPQGPFKDICEDYRSYSRVCCKLMNVLSKAPVDSAMNQQLQGFLKNLLIELSPENLYLGILCKRSLDTTAAVDYFAFIFQLSSTKEGLEQLCRAGVVDSGFYCSPAQKQFIICINFCAQGWYFGFAPGNPSRSGAQKYSQKANDPLRMPFLRQQSRRFMEILKKNPSHYYTKAIVSCLCFDGQDLADAELSTRKILETVLTDAAKESRIYAIRFLLMLGHLQCNGYEDWGLKLMTDRLNDSSMEVVAVVVEALHSLMTIGVYKSSFVKLNVDLSKIDDAGVLLNTYRYSFDEALRASDEHLKACIVEVNYWNYSFCEQYAAMVEEMITEIQGNFETQPDGAFPTHASCNEERRDAFLPPHLFGQLSLHMTGCCIMVELGVIYRLMQTLHQFPADSTDQCLKLKSALLAVGQIASTELGLLLLPVCAIPCLVQIIEESHLCDLKGFAYYAMMLVSGTGMGSSILSLLSWNHSVECELSDEDFCQRLDSFFEDLHNVAKLSWRQRNLGSEYGFSGVSNQTRTLESDASSMVCIWCEYRRALYDSMLAEGDGGRGSFDFVKEVELREIRMSSSNLIVRSCSRLDTRLDAGLDSGKLSGSDVVEMDSPADQRNQRMPLFRRFKLEHERSKRIRQSTPSTDYSISSTMPLSCSLDGSLAVSPRAAQRSPLSSAVSRKAVVVIVAGCPSAIPLSTTAAARLLDKSIITSLASTSVCDSLKEANRLCELQTRDRMAEYTPSEHSNSPRICIPDRIDQLCNLNPYFKVTENIDDQSADNSDDCEEIFREIESHCVQSCFLCGSSGLPSPPILTIPVPKPDSDFASSDAASVAGKRITSSSFELDPCRTSKTSLSDYLCLLAMTNSNSSEKELPPDVERDVRLEAARLISVLPVRPKFAERSLLRLKRDYPELLTSVCFYSDICNLLSAHPFPLKARQFLQELFSEANFQCLWSRPRKVLQSLGEWTTDSHAKAVAGHI</sequence>
<dbReference type="InterPro" id="IPR029453">
    <property type="entry name" value="Rictor_IV"/>
</dbReference>
<dbReference type="GO" id="GO:0038203">
    <property type="term" value="P:TORC2 signaling"/>
    <property type="evidence" value="ECO:0007669"/>
    <property type="project" value="TreeGrafter"/>
</dbReference>
<comment type="similarity">
    <text evidence="1">Belongs to the RICTOR family.</text>
</comment>
<comment type="caution">
    <text evidence="5">The sequence shown here is derived from an EMBL/GenBank/DDBJ whole genome shotgun (WGS) entry which is preliminary data.</text>
</comment>
<dbReference type="InterPro" id="IPR016024">
    <property type="entry name" value="ARM-type_fold"/>
</dbReference>
<accession>A0A0V1EJV3</accession>
<organism evidence="5 6">
    <name type="scientific">Trichinella pseudospiralis</name>
    <name type="common">Parasitic roundworm</name>
    <dbReference type="NCBI Taxonomy" id="6337"/>
    <lineage>
        <taxon>Eukaryota</taxon>
        <taxon>Metazoa</taxon>
        <taxon>Ecdysozoa</taxon>
        <taxon>Nematoda</taxon>
        <taxon>Enoplea</taxon>
        <taxon>Dorylaimia</taxon>
        <taxon>Trichinellida</taxon>
        <taxon>Trichinellidae</taxon>
        <taxon>Trichinella</taxon>
    </lineage>
</organism>
<feature type="domain" description="Rapamycin-insensitive companion of mTOR middle" evidence="2">
    <location>
        <begin position="685"/>
        <end position="966"/>
    </location>
</feature>
<evidence type="ECO:0000259" key="4">
    <source>
        <dbReference type="SMART" id="SM01310"/>
    </source>
</evidence>
<dbReference type="SMART" id="SM01307">
    <property type="entry name" value="RICTOR_M"/>
    <property type="match status" value="1"/>
</dbReference>
<protein>
    <submittedName>
        <fullName evidence="5">Rapamycin-insensitive companion of mTOR</fullName>
    </submittedName>
</protein>
<dbReference type="PANTHER" id="PTHR13298:SF11">
    <property type="entry name" value="RAPAMYCIN-INSENSITIVE COMPANION OF MTOR"/>
    <property type="match status" value="1"/>
</dbReference>
<proteinExistence type="inferred from homology"/>
<dbReference type="InterPro" id="IPR028268">
    <property type="entry name" value="Pianissimo_fam"/>
</dbReference>
<dbReference type="PANTHER" id="PTHR13298">
    <property type="entry name" value="CYTOSOLIC REGULATOR PIANISSIMO"/>
    <property type="match status" value="1"/>
</dbReference>
<name>A0A0V1EJV3_TRIPS</name>
<dbReference type="Pfam" id="PF14668">
    <property type="entry name" value="RICTOR_V"/>
    <property type="match status" value="1"/>
</dbReference>
<evidence type="ECO:0000259" key="2">
    <source>
        <dbReference type="SMART" id="SM01307"/>
    </source>
</evidence>